<protein>
    <submittedName>
        <fullName evidence="2">LLM class flavin-dependent oxidoreductase</fullName>
    </submittedName>
</protein>
<dbReference type="InterPro" id="IPR011251">
    <property type="entry name" value="Luciferase-like_dom"/>
</dbReference>
<feature type="domain" description="Luciferase-like" evidence="1">
    <location>
        <begin position="15"/>
        <end position="235"/>
    </location>
</feature>
<dbReference type="EMBL" id="CP035758">
    <property type="protein sequence ID" value="QBD83479.1"/>
    <property type="molecule type" value="Genomic_DNA"/>
</dbReference>
<evidence type="ECO:0000259" key="1">
    <source>
        <dbReference type="Pfam" id="PF00296"/>
    </source>
</evidence>
<dbReference type="KEGG" id="kbs:EPA93_14520"/>
<dbReference type="PANTHER" id="PTHR30011">
    <property type="entry name" value="ALKANESULFONATE MONOOXYGENASE-RELATED"/>
    <property type="match status" value="1"/>
</dbReference>
<accession>A0A4P6K5C3</accession>
<dbReference type="InterPro" id="IPR036661">
    <property type="entry name" value="Luciferase-like_sf"/>
</dbReference>
<organism evidence="2 3">
    <name type="scientific">Ktedonosporobacter rubrisoli</name>
    <dbReference type="NCBI Taxonomy" id="2509675"/>
    <lineage>
        <taxon>Bacteria</taxon>
        <taxon>Bacillati</taxon>
        <taxon>Chloroflexota</taxon>
        <taxon>Ktedonobacteria</taxon>
        <taxon>Ktedonobacterales</taxon>
        <taxon>Ktedonosporobacteraceae</taxon>
        <taxon>Ktedonosporobacter</taxon>
    </lineage>
</organism>
<dbReference type="PANTHER" id="PTHR30011:SF32">
    <property type="entry name" value="CONSERVED PROTEIN"/>
    <property type="match status" value="1"/>
</dbReference>
<dbReference type="AlphaFoldDB" id="A0A4P6K5C3"/>
<sequence>MKIGIGLPATIPGTSGKLILDWTRAAEQGPFSSFGIIDRLVYPNYEPLITLAAAAGITSRIRLMTTVLLAPIHKTSILAKQAASLDALSNGRLTLGLGVGAREDDFLAASAAFHDRGKRFDNQLEQMRHIWSGQPLSEQVGAIGPAPVQHGGPEVLLGGYSQAAFRRLARWGDGFLSGGVAPEMAAQLFRSVEDVWQKAGRPGKPRLVACIYYSLGPQAAEQIENYIVNYYGQAGAQMAKSFPSSPEAIRSAVQGFSNSGADELILWPCIPHLDQIKRLSDIVG</sequence>
<dbReference type="SUPFAM" id="SSF51679">
    <property type="entry name" value="Bacterial luciferase-like"/>
    <property type="match status" value="1"/>
</dbReference>
<dbReference type="Gene3D" id="3.20.20.30">
    <property type="entry name" value="Luciferase-like domain"/>
    <property type="match status" value="1"/>
</dbReference>
<reference evidence="2 3" key="1">
    <citation type="submission" date="2019-01" db="EMBL/GenBank/DDBJ databases">
        <title>Ktedonosporobacter rubrisoli SCAWS-G2.</title>
        <authorList>
            <person name="Huang Y."/>
            <person name="Yan B."/>
        </authorList>
    </citation>
    <scope>NUCLEOTIDE SEQUENCE [LARGE SCALE GENOMIC DNA]</scope>
    <source>
        <strain evidence="2 3">SCAWS-G2</strain>
    </source>
</reference>
<dbReference type="GO" id="GO:0016705">
    <property type="term" value="F:oxidoreductase activity, acting on paired donors, with incorporation or reduction of molecular oxygen"/>
    <property type="evidence" value="ECO:0007669"/>
    <property type="project" value="InterPro"/>
</dbReference>
<keyword evidence="3" id="KW-1185">Reference proteome</keyword>
<proteinExistence type="predicted"/>
<evidence type="ECO:0000313" key="2">
    <source>
        <dbReference type="EMBL" id="QBD83479.1"/>
    </source>
</evidence>
<dbReference type="OrthoDB" id="5723200at2"/>
<dbReference type="Proteomes" id="UP000290365">
    <property type="component" value="Chromosome"/>
</dbReference>
<gene>
    <name evidence="2" type="ORF">EPA93_14520</name>
</gene>
<evidence type="ECO:0000313" key="3">
    <source>
        <dbReference type="Proteomes" id="UP000290365"/>
    </source>
</evidence>
<dbReference type="InterPro" id="IPR051260">
    <property type="entry name" value="Diverse_substr_monoxygenases"/>
</dbReference>
<name>A0A4P6K5C3_KTERU</name>
<dbReference type="Pfam" id="PF00296">
    <property type="entry name" value="Bac_luciferase"/>
    <property type="match status" value="1"/>
</dbReference>